<evidence type="ECO:0000313" key="2">
    <source>
        <dbReference type="EMBL" id="CAJ0967786.1"/>
    </source>
</evidence>
<dbReference type="InterPro" id="IPR019536">
    <property type="entry name" value="USHBP1_PDZ-bd"/>
</dbReference>
<protein>
    <recommendedName>
        <fullName evidence="1">Harmonin-binding protein USHBP1 PDZ-binding domain-containing protein</fullName>
    </recommendedName>
</protein>
<dbReference type="InterPro" id="IPR040171">
    <property type="entry name" value="USBP1-like"/>
</dbReference>
<name>A0ABN9MQ81_9NEOB</name>
<feature type="domain" description="Harmonin-binding protein USHBP1 PDZ-binding" evidence="1">
    <location>
        <begin position="8"/>
        <end position="55"/>
    </location>
</feature>
<feature type="non-terminal residue" evidence="2">
    <location>
        <position position="56"/>
    </location>
</feature>
<gene>
    <name evidence="2" type="ORF">RIMI_LOCUS22489841</name>
    <name evidence="3" type="ORF">RIMI_LOCUS22490013</name>
</gene>
<sequence>MESEIKWLKVQLDRVKQLNEQLSVTLEECKTDSEKLSMHLGKLESTCTALRLALQS</sequence>
<dbReference type="PANTHER" id="PTHR23347:SF5">
    <property type="entry name" value="HARMONIN-BINDING PROTEIN USHBP1"/>
    <property type="match status" value="1"/>
</dbReference>
<organism evidence="2 4">
    <name type="scientific">Ranitomeya imitator</name>
    <name type="common">mimic poison frog</name>
    <dbReference type="NCBI Taxonomy" id="111125"/>
    <lineage>
        <taxon>Eukaryota</taxon>
        <taxon>Metazoa</taxon>
        <taxon>Chordata</taxon>
        <taxon>Craniata</taxon>
        <taxon>Vertebrata</taxon>
        <taxon>Euteleostomi</taxon>
        <taxon>Amphibia</taxon>
        <taxon>Batrachia</taxon>
        <taxon>Anura</taxon>
        <taxon>Neobatrachia</taxon>
        <taxon>Hyloidea</taxon>
        <taxon>Dendrobatidae</taxon>
        <taxon>Dendrobatinae</taxon>
        <taxon>Ranitomeya</taxon>
    </lineage>
</organism>
<comment type="caution">
    <text evidence="2">The sequence shown here is derived from an EMBL/GenBank/DDBJ whole genome shotgun (WGS) entry which is preliminary data.</text>
</comment>
<dbReference type="Proteomes" id="UP001176940">
    <property type="component" value="Unassembled WGS sequence"/>
</dbReference>
<evidence type="ECO:0000313" key="3">
    <source>
        <dbReference type="EMBL" id="CAJ0967787.1"/>
    </source>
</evidence>
<dbReference type="EMBL" id="CAUEEQ010078591">
    <property type="protein sequence ID" value="CAJ0967786.1"/>
    <property type="molecule type" value="Genomic_DNA"/>
</dbReference>
<keyword evidence="4" id="KW-1185">Reference proteome</keyword>
<dbReference type="PANTHER" id="PTHR23347">
    <property type="entry name" value="COLORECTAL MUTANT CANCER PROTEIN MCC PROTEIN -RELATED"/>
    <property type="match status" value="1"/>
</dbReference>
<accession>A0ABN9MQ81</accession>
<proteinExistence type="predicted"/>
<evidence type="ECO:0000259" key="1">
    <source>
        <dbReference type="Pfam" id="PF10506"/>
    </source>
</evidence>
<dbReference type="Pfam" id="PF10506">
    <property type="entry name" value="USHBP1_PDZ-bd"/>
    <property type="match status" value="1"/>
</dbReference>
<dbReference type="EMBL" id="CAUEEQ010078591">
    <property type="protein sequence ID" value="CAJ0967787.1"/>
    <property type="molecule type" value="Genomic_DNA"/>
</dbReference>
<reference evidence="2" key="1">
    <citation type="submission" date="2023-07" db="EMBL/GenBank/DDBJ databases">
        <authorList>
            <person name="Stuckert A."/>
        </authorList>
    </citation>
    <scope>NUCLEOTIDE SEQUENCE</scope>
</reference>
<evidence type="ECO:0000313" key="4">
    <source>
        <dbReference type="Proteomes" id="UP001176940"/>
    </source>
</evidence>